<dbReference type="GO" id="GO:0016832">
    <property type="term" value="F:aldehyde-lyase activity"/>
    <property type="evidence" value="ECO:0007669"/>
    <property type="project" value="TreeGrafter"/>
</dbReference>
<reference evidence="4 5" key="1">
    <citation type="submission" date="2019-10" db="EMBL/GenBank/DDBJ databases">
        <title>Rubrobacter sp nov SCSIO 52915 isolated from a deep-sea sediment in the South China Sea.</title>
        <authorList>
            <person name="Chen R.W."/>
        </authorList>
    </citation>
    <scope>NUCLEOTIDE SEQUENCE [LARGE SCALE GENOMIC DNA]</scope>
    <source>
        <strain evidence="4 5">SCSIO 52915</strain>
    </source>
</reference>
<dbReference type="InterPro" id="IPR050197">
    <property type="entry name" value="Aldolase_class_II_sugar_metab"/>
</dbReference>
<feature type="domain" description="Class II aldolase/adducin N-terminal" evidence="3">
    <location>
        <begin position="10"/>
        <end position="198"/>
    </location>
</feature>
<dbReference type="SMART" id="SM01007">
    <property type="entry name" value="Aldolase_II"/>
    <property type="match status" value="1"/>
</dbReference>
<organism evidence="4 5">
    <name type="scientific">Rubrobacter marinus</name>
    <dbReference type="NCBI Taxonomy" id="2653852"/>
    <lineage>
        <taxon>Bacteria</taxon>
        <taxon>Bacillati</taxon>
        <taxon>Actinomycetota</taxon>
        <taxon>Rubrobacteria</taxon>
        <taxon>Rubrobacterales</taxon>
        <taxon>Rubrobacteraceae</taxon>
        <taxon>Rubrobacter</taxon>
    </lineage>
</organism>
<gene>
    <name evidence="4" type="ORF">GBA65_17435</name>
</gene>
<evidence type="ECO:0000313" key="5">
    <source>
        <dbReference type="Proteomes" id="UP000502706"/>
    </source>
</evidence>
<keyword evidence="2" id="KW-0456">Lyase</keyword>
<dbReference type="AlphaFoldDB" id="A0A6G8Q0L2"/>
<dbReference type="GO" id="GO:0046872">
    <property type="term" value="F:metal ion binding"/>
    <property type="evidence" value="ECO:0007669"/>
    <property type="project" value="UniProtKB-KW"/>
</dbReference>
<evidence type="ECO:0000313" key="4">
    <source>
        <dbReference type="EMBL" id="QIN80011.1"/>
    </source>
</evidence>
<dbReference type="Gene3D" id="3.40.225.10">
    <property type="entry name" value="Class II aldolase/adducin N-terminal domain"/>
    <property type="match status" value="1"/>
</dbReference>
<dbReference type="SUPFAM" id="SSF53639">
    <property type="entry name" value="AraD/HMP-PK domain-like"/>
    <property type="match status" value="1"/>
</dbReference>
<proteinExistence type="predicted"/>
<dbReference type="KEGG" id="rmar:GBA65_17435"/>
<accession>A0A6G8Q0L2</accession>
<dbReference type="Pfam" id="PF00596">
    <property type="entry name" value="Aldolase_II"/>
    <property type="match status" value="1"/>
</dbReference>
<dbReference type="PANTHER" id="PTHR22789:SF0">
    <property type="entry name" value="3-OXO-TETRONATE 4-PHOSPHATE DECARBOXYLASE-RELATED"/>
    <property type="match status" value="1"/>
</dbReference>
<dbReference type="GO" id="GO:0019323">
    <property type="term" value="P:pentose catabolic process"/>
    <property type="evidence" value="ECO:0007669"/>
    <property type="project" value="TreeGrafter"/>
</dbReference>
<sequence>MGEPLEELREKVALACRILAMEGLVEGTLGHVSVRVPGTDDEMLIRCRGEEERGVRYTRKEAIRRVDLDGRGDELGARYEVPKEHPIHGETLKARPEVGSVIHAHPPATLICGITDLELRPIFGAFNMPAARMALDGVPVFPRSFLISRPELAAPLLETMGEKHVCVMRGHGVTVTGETVEEATVRALNLNTLARITLEAARTGRHAPDISPEDAAELPDLGSTFDTKWVWRYYTKKLEVEEANWRA</sequence>
<evidence type="ECO:0000256" key="2">
    <source>
        <dbReference type="ARBA" id="ARBA00023239"/>
    </source>
</evidence>
<dbReference type="Proteomes" id="UP000502706">
    <property type="component" value="Chromosome"/>
</dbReference>
<dbReference type="PANTHER" id="PTHR22789">
    <property type="entry name" value="FUCULOSE PHOSPHATE ALDOLASE"/>
    <property type="match status" value="1"/>
</dbReference>
<evidence type="ECO:0000256" key="1">
    <source>
        <dbReference type="ARBA" id="ARBA00022723"/>
    </source>
</evidence>
<keyword evidence="5" id="KW-1185">Reference proteome</keyword>
<evidence type="ECO:0000259" key="3">
    <source>
        <dbReference type="SMART" id="SM01007"/>
    </source>
</evidence>
<dbReference type="EMBL" id="CP045121">
    <property type="protein sequence ID" value="QIN80011.1"/>
    <property type="molecule type" value="Genomic_DNA"/>
</dbReference>
<dbReference type="RefSeq" id="WP_166397687.1">
    <property type="nucleotide sequence ID" value="NZ_CP045121.1"/>
</dbReference>
<dbReference type="InterPro" id="IPR036409">
    <property type="entry name" value="Aldolase_II/adducin_N_sf"/>
</dbReference>
<keyword evidence="1" id="KW-0479">Metal-binding</keyword>
<dbReference type="InterPro" id="IPR001303">
    <property type="entry name" value="Aldolase_II/adducin_N"/>
</dbReference>
<protein>
    <submittedName>
        <fullName evidence="4">Class II aldolase/adducin family protein</fullName>
    </submittedName>
</protein>
<name>A0A6G8Q0L2_9ACTN</name>
<dbReference type="GO" id="GO:0005829">
    <property type="term" value="C:cytosol"/>
    <property type="evidence" value="ECO:0007669"/>
    <property type="project" value="TreeGrafter"/>
</dbReference>